<evidence type="ECO:0008006" key="3">
    <source>
        <dbReference type="Google" id="ProtNLM"/>
    </source>
</evidence>
<evidence type="ECO:0000313" key="2">
    <source>
        <dbReference type="Proteomes" id="UP001345963"/>
    </source>
</evidence>
<comment type="caution">
    <text evidence="1">The sequence shown here is derived from an EMBL/GenBank/DDBJ whole genome shotgun (WGS) entry which is preliminary data.</text>
</comment>
<name>A0ABU7BSY6_9TELE</name>
<keyword evidence="2" id="KW-1185">Reference proteome</keyword>
<organism evidence="1 2">
    <name type="scientific">Ataeniobius toweri</name>
    <dbReference type="NCBI Taxonomy" id="208326"/>
    <lineage>
        <taxon>Eukaryota</taxon>
        <taxon>Metazoa</taxon>
        <taxon>Chordata</taxon>
        <taxon>Craniata</taxon>
        <taxon>Vertebrata</taxon>
        <taxon>Euteleostomi</taxon>
        <taxon>Actinopterygii</taxon>
        <taxon>Neopterygii</taxon>
        <taxon>Teleostei</taxon>
        <taxon>Neoteleostei</taxon>
        <taxon>Acanthomorphata</taxon>
        <taxon>Ovalentaria</taxon>
        <taxon>Atherinomorphae</taxon>
        <taxon>Cyprinodontiformes</taxon>
        <taxon>Goodeidae</taxon>
        <taxon>Ataeniobius</taxon>
    </lineage>
</organism>
<reference evidence="1 2" key="1">
    <citation type="submission" date="2021-07" db="EMBL/GenBank/DDBJ databases">
        <authorList>
            <person name="Palmer J.M."/>
        </authorList>
    </citation>
    <scope>NUCLEOTIDE SEQUENCE [LARGE SCALE GENOMIC DNA]</scope>
    <source>
        <strain evidence="1 2">AT_MEX2019</strain>
        <tissue evidence="1">Muscle</tissue>
    </source>
</reference>
<sequence length="80" mass="9403">MPVKQLMGEPKDVPVSVWFKFKEHTLRKHNQIALTTSLFGEDAVTECRRLKVSYFSISKVFKIKSGEAQKCKKWFKRKLD</sequence>
<proteinExistence type="predicted"/>
<dbReference type="EMBL" id="JAHUTI010062193">
    <property type="protein sequence ID" value="MED6252685.1"/>
    <property type="molecule type" value="Genomic_DNA"/>
</dbReference>
<evidence type="ECO:0000313" key="1">
    <source>
        <dbReference type="EMBL" id="MED6252685.1"/>
    </source>
</evidence>
<accession>A0ABU7BSY6</accession>
<dbReference type="Proteomes" id="UP001345963">
    <property type="component" value="Unassembled WGS sequence"/>
</dbReference>
<gene>
    <name evidence="1" type="ORF">ATANTOWER_015359</name>
</gene>
<protein>
    <recommendedName>
        <fullName evidence="3">Restriction endonuclease type IV Mrr domain-containing protein</fullName>
    </recommendedName>
</protein>